<accession>A0A8B6CD39</accession>
<organism evidence="2 3">
    <name type="scientific">Mytilus galloprovincialis</name>
    <name type="common">Mediterranean mussel</name>
    <dbReference type="NCBI Taxonomy" id="29158"/>
    <lineage>
        <taxon>Eukaryota</taxon>
        <taxon>Metazoa</taxon>
        <taxon>Spiralia</taxon>
        <taxon>Lophotrochozoa</taxon>
        <taxon>Mollusca</taxon>
        <taxon>Bivalvia</taxon>
        <taxon>Autobranchia</taxon>
        <taxon>Pteriomorphia</taxon>
        <taxon>Mytilida</taxon>
        <taxon>Mytiloidea</taxon>
        <taxon>Mytilidae</taxon>
        <taxon>Mytilinae</taxon>
        <taxon>Mytilus</taxon>
    </lineage>
</organism>
<evidence type="ECO:0000313" key="2">
    <source>
        <dbReference type="EMBL" id="VDI03764.1"/>
    </source>
</evidence>
<name>A0A8B6CD39_MYTGA</name>
<dbReference type="Proteomes" id="UP000596742">
    <property type="component" value="Unassembled WGS sequence"/>
</dbReference>
<proteinExistence type="predicted"/>
<reference evidence="2" key="1">
    <citation type="submission" date="2018-11" db="EMBL/GenBank/DDBJ databases">
        <authorList>
            <person name="Alioto T."/>
            <person name="Alioto T."/>
        </authorList>
    </citation>
    <scope>NUCLEOTIDE SEQUENCE</scope>
</reference>
<feature type="region of interest" description="Disordered" evidence="1">
    <location>
        <begin position="262"/>
        <end position="316"/>
    </location>
</feature>
<protein>
    <submittedName>
        <fullName evidence="2">Uncharacterized protein</fullName>
    </submittedName>
</protein>
<dbReference type="OrthoDB" id="6129936at2759"/>
<feature type="compositionally biased region" description="Low complexity" evidence="1">
    <location>
        <begin position="369"/>
        <end position="400"/>
    </location>
</feature>
<evidence type="ECO:0000256" key="1">
    <source>
        <dbReference type="SAM" id="MobiDB-lite"/>
    </source>
</evidence>
<feature type="compositionally biased region" description="Basic and acidic residues" evidence="1">
    <location>
        <begin position="456"/>
        <end position="467"/>
    </location>
</feature>
<dbReference type="EMBL" id="UYJE01001625">
    <property type="protein sequence ID" value="VDI03764.1"/>
    <property type="molecule type" value="Genomic_DNA"/>
</dbReference>
<dbReference type="AlphaFoldDB" id="A0A8B6CD39"/>
<comment type="caution">
    <text evidence="2">The sequence shown here is derived from an EMBL/GenBank/DDBJ whole genome shotgun (WGS) entry which is preliminary data.</text>
</comment>
<keyword evidence="3" id="KW-1185">Reference proteome</keyword>
<sequence>MEPFISPDMDDFYLFDVMYGSSDSEEEIICTSCARGRLRQSVMMPRLPSYKVIHKKKVDFQRHLGVAESEIKKRTLGRGRAKCREIVSQNLPPVGRRVDSASESSADERIYHVGLSHRSPSWKNKLRKPKSKPLILTSDFPHLSAKSENEQQTLEEIRKTDDTKNGTNFKDMAKFLMDSWEDEFTEEDQFEDVSFKDDNLEMGDNSYKENNKIKGDYLENEQSIEINSDLKQKTDEYFNKLEAELDNLSLEDFENISVSEASKQRFSQSAKDPVPPAEGKAQGGIWYSGDDVYDSNSKNEETWTDSDDTDVSVSTESLLPCDKSTLPMSSRVKGCDVLPRSNFDLTLPGDGSVEAQGNVSNVVISGNTHSLSSPHIDHSSSSPQTDHSSSSPDIDHSTLSVSKTESDNQRTSATSDKDESETSESFRKISRKNKKKKRDAARAKDFHSSYPGNNKHVNDHDDTDRNKQASHKCQKNNLSQMNSNACQQNGHGTSIPAAVSWKLDGDSVIQLDGLPVDCDISVLQDLIASYGTVKDFEKKVGPQCSAVRFRLNSTDACEMVVCCLDDTDIFEDMRLSITVRKIHVKFDQKEICLGQFDANLISTCNFFTGLFLSTDDHKDYYLVDLSRFSFASFQHLRHRINFGVALPIIRTDLVQIVDVAAYLGIIETDLEHLFPELEICKENGQEFVPLIHRLLCKGYQCMAQSFGKRALIPHILLQDTAISYNVFKKKCRNQKNLLEWKCKYVYPTCQCPSCEVEKLKLQGD</sequence>
<evidence type="ECO:0000313" key="3">
    <source>
        <dbReference type="Proteomes" id="UP000596742"/>
    </source>
</evidence>
<gene>
    <name evidence="2" type="ORF">MGAL_10B018217</name>
</gene>
<feature type="compositionally biased region" description="Basic residues" evidence="1">
    <location>
        <begin position="428"/>
        <end position="439"/>
    </location>
</feature>
<feature type="region of interest" description="Disordered" evidence="1">
    <location>
        <begin position="364"/>
        <end position="472"/>
    </location>
</feature>